<dbReference type="SUPFAM" id="SSF74784">
    <property type="entry name" value="Translin"/>
    <property type="match status" value="1"/>
</dbReference>
<reference evidence="8 9" key="1">
    <citation type="submission" date="2018-06" db="EMBL/GenBank/DDBJ databases">
        <title>Comparative genomics reveals the genomic features of Rhizophagus irregularis, R. cerebriforme, R. diaphanum and Gigaspora rosea, and their symbiotic lifestyle signature.</title>
        <authorList>
            <person name="Morin E."/>
            <person name="San Clemente H."/>
            <person name="Chen E.C.H."/>
            <person name="De La Providencia I."/>
            <person name="Hainaut M."/>
            <person name="Kuo A."/>
            <person name="Kohler A."/>
            <person name="Murat C."/>
            <person name="Tang N."/>
            <person name="Roy S."/>
            <person name="Loubradou J."/>
            <person name="Henrissat B."/>
            <person name="Grigoriev I.V."/>
            <person name="Corradi N."/>
            <person name="Roux C."/>
            <person name="Martin F.M."/>
        </authorList>
    </citation>
    <scope>NUCLEOTIDE SEQUENCE [LARGE SCALE GENOMIC DNA]</scope>
    <source>
        <strain evidence="8 9">DAOM 227022</strain>
    </source>
</reference>
<evidence type="ECO:0000313" key="9">
    <source>
        <dbReference type="Proteomes" id="UP000265703"/>
    </source>
</evidence>
<evidence type="ECO:0000256" key="2">
    <source>
        <dbReference type="ARBA" id="ARBA00004496"/>
    </source>
</evidence>
<comment type="similarity">
    <text evidence="3">Belongs to the translin family.</text>
</comment>
<dbReference type="GO" id="GO:0005634">
    <property type="term" value="C:nucleus"/>
    <property type="evidence" value="ECO:0007669"/>
    <property type="project" value="UniProtKB-SubCell"/>
</dbReference>
<comment type="caution">
    <text evidence="8">The sequence shown here is derived from an EMBL/GenBank/DDBJ whole genome shotgun (WGS) entry which is preliminary data.</text>
</comment>
<dbReference type="GO" id="GO:0016070">
    <property type="term" value="P:RNA metabolic process"/>
    <property type="evidence" value="ECO:0007669"/>
    <property type="project" value="InterPro"/>
</dbReference>
<dbReference type="OrthoDB" id="829at2759"/>
<comment type="subcellular location">
    <subcellularLocation>
        <location evidence="2">Cytoplasm</location>
    </subcellularLocation>
    <subcellularLocation>
        <location evidence="1">Nucleus</location>
    </subcellularLocation>
</comment>
<keyword evidence="5" id="KW-0694">RNA-binding</keyword>
<keyword evidence="9" id="KW-1185">Reference proteome</keyword>
<dbReference type="InterPro" id="IPR016069">
    <property type="entry name" value="Translin_C"/>
</dbReference>
<dbReference type="STRING" id="658196.A0A397TNZ1"/>
<evidence type="ECO:0000256" key="6">
    <source>
        <dbReference type="ARBA" id="ARBA00023125"/>
    </source>
</evidence>
<dbReference type="InterPro" id="IPR033956">
    <property type="entry name" value="Translin"/>
</dbReference>
<dbReference type="FunFam" id="1.20.58.200:FF:000002">
    <property type="entry name" value="Putative translin"/>
    <property type="match status" value="1"/>
</dbReference>
<dbReference type="GO" id="GO:0005737">
    <property type="term" value="C:cytoplasm"/>
    <property type="evidence" value="ECO:0007669"/>
    <property type="project" value="UniProtKB-SubCell"/>
</dbReference>
<dbReference type="Gene3D" id="1.20.58.190">
    <property type="entry name" value="Translin, domain 1"/>
    <property type="match status" value="1"/>
</dbReference>
<dbReference type="CDD" id="cd14819">
    <property type="entry name" value="Translin"/>
    <property type="match status" value="1"/>
</dbReference>
<evidence type="ECO:0000313" key="8">
    <source>
        <dbReference type="EMBL" id="RIA99678.1"/>
    </source>
</evidence>
<accession>A0A397TNZ1</accession>
<organism evidence="8 9">
    <name type="scientific">Glomus cerebriforme</name>
    <dbReference type="NCBI Taxonomy" id="658196"/>
    <lineage>
        <taxon>Eukaryota</taxon>
        <taxon>Fungi</taxon>
        <taxon>Fungi incertae sedis</taxon>
        <taxon>Mucoromycota</taxon>
        <taxon>Glomeromycotina</taxon>
        <taxon>Glomeromycetes</taxon>
        <taxon>Glomerales</taxon>
        <taxon>Glomeraceae</taxon>
        <taxon>Glomus</taxon>
    </lineage>
</organism>
<dbReference type="GO" id="GO:0003723">
    <property type="term" value="F:RNA binding"/>
    <property type="evidence" value="ECO:0007669"/>
    <property type="project" value="UniProtKB-KW"/>
</dbReference>
<dbReference type="AlphaFoldDB" id="A0A397TNZ1"/>
<evidence type="ECO:0000256" key="1">
    <source>
        <dbReference type="ARBA" id="ARBA00004123"/>
    </source>
</evidence>
<dbReference type="PANTHER" id="PTHR10741">
    <property type="entry name" value="TRANSLIN AND TRANSLIN ASSOCIATED PROTEIN X"/>
    <property type="match status" value="1"/>
</dbReference>
<keyword evidence="7" id="KW-0539">Nucleus</keyword>
<protein>
    <submittedName>
        <fullName evidence="8">Translin-like protein</fullName>
    </submittedName>
</protein>
<dbReference type="Pfam" id="PF01997">
    <property type="entry name" value="Translin"/>
    <property type="match status" value="1"/>
</dbReference>
<dbReference type="InterPro" id="IPR002848">
    <property type="entry name" value="Translin_fam"/>
</dbReference>
<dbReference type="Proteomes" id="UP000265703">
    <property type="component" value="Unassembled WGS sequence"/>
</dbReference>
<name>A0A397TNZ1_9GLOM</name>
<proteinExistence type="inferred from homology"/>
<evidence type="ECO:0000256" key="7">
    <source>
        <dbReference type="ARBA" id="ARBA00023242"/>
    </source>
</evidence>
<evidence type="ECO:0000256" key="4">
    <source>
        <dbReference type="ARBA" id="ARBA00022490"/>
    </source>
</evidence>
<keyword evidence="6" id="KW-0238">DNA-binding</keyword>
<dbReference type="EMBL" id="QKYT01000002">
    <property type="protein sequence ID" value="RIA99678.1"/>
    <property type="molecule type" value="Genomic_DNA"/>
</dbReference>
<evidence type="ECO:0000256" key="3">
    <source>
        <dbReference type="ARBA" id="ARBA00005902"/>
    </source>
</evidence>
<dbReference type="GO" id="GO:0003697">
    <property type="term" value="F:single-stranded DNA binding"/>
    <property type="evidence" value="ECO:0007669"/>
    <property type="project" value="InterPro"/>
</dbReference>
<evidence type="ECO:0000256" key="5">
    <source>
        <dbReference type="ARBA" id="ARBA00022884"/>
    </source>
</evidence>
<dbReference type="InterPro" id="IPR016068">
    <property type="entry name" value="Translin_N"/>
</dbReference>
<dbReference type="GO" id="GO:0043565">
    <property type="term" value="F:sequence-specific DNA binding"/>
    <property type="evidence" value="ECO:0007669"/>
    <property type="project" value="InterPro"/>
</dbReference>
<sequence length="235" mass="27335">MSFDLTIFKQIEASMEEVSLRKDEIFRCVRDYEKTCRYITAILNRVHSASANEVPGIAQEALEQFSRIKQHLADLSKIVPYQQFYRYNDLWSRTIQTSLYLAEFAVYLSSEKLISPEELENLCGVKINLNDDLQDFHITVEDFLHSFVTLSNELSRLAVNSVTAGDYNRPLRISKFVKELYTGFQLLNLKNDSLRKRFDAIKYHIKKIEEVVYDVSLRKLSGSTNVPMAEHPIHE</sequence>
<gene>
    <name evidence="8" type="ORF">C1645_811268</name>
</gene>
<dbReference type="InterPro" id="IPR036081">
    <property type="entry name" value="Translin_sf"/>
</dbReference>
<keyword evidence="4" id="KW-0963">Cytoplasm</keyword>
<dbReference type="Gene3D" id="1.20.58.200">
    <property type="entry name" value="Translin, domain 2"/>
    <property type="match status" value="1"/>
</dbReference>